<protein>
    <submittedName>
        <fullName evidence="1">Uncharacterized protein</fullName>
    </submittedName>
</protein>
<gene>
    <name evidence="1" type="ORF">LYNGBM3L_25250</name>
</gene>
<evidence type="ECO:0000313" key="2">
    <source>
        <dbReference type="Proteomes" id="UP000003959"/>
    </source>
</evidence>
<accession>F4XNT2</accession>
<dbReference type="AlphaFoldDB" id="F4XNT2"/>
<name>F4XNT2_9CYAN</name>
<dbReference type="Proteomes" id="UP000003959">
    <property type="component" value="Unassembled WGS sequence"/>
</dbReference>
<evidence type="ECO:0000313" key="1">
    <source>
        <dbReference type="EMBL" id="EGJ33703.1"/>
    </source>
</evidence>
<dbReference type="HOGENOM" id="CLU_3272921_0_0_3"/>
<proteinExistence type="predicted"/>
<organism evidence="1 2">
    <name type="scientific">Moorena producens 3L</name>
    <dbReference type="NCBI Taxonomy" id="489825"/>
    <lineage>
        <taxon>Bacteria</taxon>
        <taxon>Bacillati</taxon>
        <taxon>Cyanobacteriota</taxon>
        <taxon>Cyanophyceae</taxon>
        <taxon>Coleofasciculales</taxon>
        <taxon>Coleofasciculaceae</taxon>
        <taxon>Moorena</taxon>
    </lineage>
</organism>
<sequence>MIGEQTIVMVGGWMVEGLKLKVEGWMVEGLKLKVEGYRLKV</sequence>
<keyword evidence="2" id="KW-1185">Reference proteome</keyword>
<dbReference type="EMBL" id="GL890841">
    <property type="protein sequence ID" value="EGJ33703.1"/>
    <property type="molecule type" value="Genomic_DNA"/>
</dbReference>
<reference evidence="2" key="1">
    <citation type="journal article" date="2011" name="Proc. Natl. Acad. Sci. U.S.A.">
        <title>Genomic insights into the physiology and ecology of the marine filamentous cyanobacterium Lyngbya majuscula.</title>
        <authorList>
            <person name="Jones A.C."/>
            <person name="Monroe E.A."/>
            <person name="Podell S."/>
            <person name="Hess W.R."/>
            <person name="Klages S."/>
            <person name="Esquenazi E."/>
            <person name="Niessen S."/>
            <person name="Hoover H."/>
            <person name="Rothmann M."/>
            <person name="Lasken R.S."/>
            <person name="Yates J.R.III."/>
            <person name="Reinhardt R."/>
            <person name="Kube M."/>
            <person name="Burkart M.D."/>
            <person name="Allen E.E."/>
            <person name="Dorrestein P.C."/>
            <person name="Gerwick W.H."/>
            <person name="Gerwick L."/>
        </authorList>
    </citation>
    <scope>NUCLEOTIDE SEQUENCE [LARGE SCALE GENOMIC DNA]</scope>
    <source>
        <strain evidence="2">3L</strain>
    </source>
</reference>